<gene>
    <name evidence="14" type="ORF">BV898_19113</name>
</gene>
<dbReference type="OrthoDB" id="10035502at2759"/>
<dbReference type="SUPFAM" id="SSF50685">
    <property type="entry name" value="Barwin-like endoglucanases"/>
    <property type="match status" value="1"/>
</dbReference>
<evidence type="ECO:0000259" key="13">
    <source>
        <dbReference type="PROSITE" id="PS01140"/>
    </source>
</evidence>
<dbReference type="GO" id="GO:0030245">
    <property type="term" value="P:cellulose catabolic process"/>
    <property type="evidence" value="ECO:0007669"/>
    <property type="project" value="UniProtKB-KW"/>
</dbReference>
<evidence type="ECO:0000256" key="3">
    <source>
        <dbReference type="ARBA" id="ARBA00012601"/>
    </source>
</evidence>
<keyword evidence="6" id="KW-0136">Cellulose degradation</keyword>
<accession>A0A9X6RP60</accession>
<dbReference type="InterPro" id="IPR000177">
    <property type="entry name" value="Apple"/>
</dbReference>
<evidence type="ECO:0000256" key="7">
    <source>
        <dbReference type="ARBA" id="ARBA00023157"/>
    </source>
</evidence>
<evidence type="ECO:0000256" key="8">
    <source>
        <dbReference type="ARBA" id="ARBA00023277"/>
    </source>
</evidence>
<dbReference type="PROSITE" id="PS01140">
    <property type="entry name" value="GLYCOSYL_HYDROL_F45"/>
    <property type="match status" value="1"/>
</dbReference>
<comment type="similarity">
    <text evidence="2">Belongs to the glycosyl hydrolase 45 (cellulase K) family.</text>
</comment>
<name>A0A9X6RP60_HYPEX</name>
<keyword evidence="10" id="KW-0624">Polysaccharide degradation</keyword>
<dbReference type="Proteomes" id="UP000192578">
    <property type="component" value="Unassembled WGS sequence"/>
</dbReference>
<organism evidence="14 15">
    <name type="scientific">Hypsibius exemplaris</name>
    <name type="common">Freshwater tardigrade</name>
    <dbReference type="NCBI Taxonomy" id="2072580"/>
    <lineage>
        <taxon>Eukaryota</taxon>
        <taxon>Metazoa</taxon>
        <taxon>Ecdysozoa</taxon>
        <taxon>Tardigrada</taxon>
        <taxon>Eutardigrada</taxon>
        <taxon>Parachela</taxon>
        <taxon>Hypsibioidea</taxon>
        <taxon>Hypsibiidae</taxon>
        <taxon>Hypsibius</taxon>
    </lineage>
</organism>
<reference evidence="15" key="1">
    <citation type="submission" date="2017-01" db="EMBL/GenBank/DDBJ databases">
        <title>Comparative genomics of anhydrobiosis in the tardigrade Hypsibius dujardini.</title>
        <authorList>
            <person name="Yoshida Y."/>
            <person name="Koutsovoulos G."/>
            <person name="Laetsch D."/>
            <person name="Stevens L."/>
            <person name="Kumar S."/>
            <person name="Horikawa D."/>
            <person name="Ishino K."/>
            <person name="Komine S."/>
            <person name="Tomita M."/>
            <person name="Blaxter M."/>
            <person name="Arakawa K."/>
        </authorList>
    </citation>
    <scope>NUCLEOTIDE SEQUENCE [LARGE SCALE GENOMIC DNA]</scope>
    <source>
        <strain evidence="15">Z151</strain>
    </source>
</reference>
<dbReference type="GO" id="GO:0003676">
    <property type="term" value="F:nucleic acid binding"/>
    <property type="evidence" value="ECO:0007669"/>
    <property type="project" value="InterPro"/>
</dbReference>
<evidence type="ECO:0000256" key="9">
    <source>
        <dbReference type="ARBA" id="ARBA00023295"/>
    </source>
</evidence>
<evidence type="ECO:0000313" key="14">
    <source>
        <dbReference type="EMBL" id="OWA54712.1"/>
    </source>
</evidence>
<dbReference type="Gene3D" id="3.30.420.10">
    <property type="entry name" value="Ribonuclease H-like superfamily/Ribonuclease H"/>
    <property type="match status" value="1"/>
</dbReference>
<dbReference type="PANTHER" id="PTHR39730:SF1">
    <property type="entry name" value="ENDOGLUCANASE 1"/>
    <property type="match status" value="1"/>
</dbReference>
<dbReference type="EC" id="3.2.1.4" evidence="3 11"/>
<keyword evidence="9" id="KW-0326">Glycosidase</keyword>
<evidence type="ECO:0000256" key="6">
    <source>
        <dbReference type="ARBA" id="ARBA00023001"/>
    </source>
</evidence>
<evidence type="ECO:0000256" key="5">
    <source>
        <dbReference type="ARBA" id="ARBA00022801"/>
    </source>
</evidence>
<evidence type="ECO:0000256" key="11">
    <source>
        <dbReference type="PROSITE-ProRule" id="PRU10069"/>
    </source>
</evidence>
<dbReference type="InterPro" id="IPR036908">
    <property type="entry name" value="RlpA-like_sf"/>
</dbReference>
<protein>
    <recommendedName>
        <fullName evidence="3 11">Cellulase</fullName>
        <ecNumber evidence="3 11">3.2.1.4</ecNumber>
    </recommendedName>
</protein>
<dbReference type="EMBL" id="MTYJ01000446">
    <property type="protein sequence ID" value="OWA54712.1"/>
    <property type="molecule type" value="Genomic_DNA"/>
</dbReference>
<evidence type="ECO:0000256" key="2">
    <source>
        <dbReference type="ARBA" id="ARBA00007793"/>
    </source>
</evidence>
<dbReference type="CDD" id="cd22278">
    <property type="entry name" value="DPBB_GH45_endoglucanase"/>
    <property type="match status" value="1"/>
</dbReference>
<feature type="active site" description="Nucleophile" evidence="11">
    <location>
        <position position="513"/>
    </location>
</feature>
<comment type="caution">
    <text evidence="14">The sequence shown here is derived from an EMBL/GenBank/DDBJ whole genome shotgun (WGS) entry which is preliminary data.</text>
</comment>
<keyword evidence="8" id="KW-0119">Carbohydrate metabolism</keyword>
<dbReference type="Pfam" id="PF02015">
    <property type="entry name" value="Glyco_hydro_45"/>
    <property type="match status" value="1"/>
</dbReference>
<dbReference type="Gene3D" id="3.50.4.10">
    <property type="entry name" value="Hepatocyte Growth Factor"/>
    <property type="match status" value="1"/>
</dbReference>
<dbReference type="InterPro" id="IPR036397">
    <property type="entry name" value="RNaseH_sf"/>
</dbReference>
<proteinExistence type="inferred from homology"/>
<dbReference type="GO" id="GO:0005576">
    <property type="term" value="C:extracellular region"/>
    <property type="evidence" value="ECO:0007669"/>
    <property type="project" value="InterPro"/>
</dbReference>
<feature type="domain" description="Glycosyl hydrolases family 45 active site" evidence="13">
    <location>
        <begin position="508"/>
        <end position="519"/>
    </location>
</feature>
<dbReference type="AlphaFoldDB" id="A0A9X6RP60"/>
<keyword evidence="7" id="KW-1015">Disulfide bond</keyword>
<evidence type="ECO:0000256" key="10">
    <source>
        <dbReference type="ARBA" id="ARBA00023326"/>
    </source>
</evidence>
<dbReference type="InterPro" id="IPR052288">
    <property type="entry name" value="GH45_Enzymes"/>
</dbReference>
<evidence type="ECO:0000256" key="12">
    <source>
        <dbReference type="SAM" id="Coils"/>
    </source>
</evidence>
<dbReference type="GO" id="GO:0006508">
    <property type="term" value="P:proteolysis"/>
    <property type="evidence" value="ECO:0007669"/>
    <property type="project" value="InterPro"/>
</dbReference>
<dbReference type="CDD" id="cd01100">
    <property type="entry name" value="APPLE_Factor_XI_like"/>
    <property type="match status" value="1"/>
</dbReference>
<evidence type="ECO:0000256" key="1">
    <source>
        <dbReference type="ARBA" id="ARBA00000966"/>
    </source>
</evidence>
<dbReference type="PANTHER" id="PTHR39730">
    <property type="entry name" value="ENDOGLUCANASE 1"/>
    <property type="match status" value="1"/>
</dbReference>
<evidence type="ECO:0000256" key="4">
    <source>
        <dbReference type="ARBA" id="ARBA00022737"/>
    </source>
</evidence>
<keyword evidence="12" id="KW-0175">Coiled coil</keyword>
<keyword evidence="15" id="KW-1185">Reference proteome</keyword>
<keyword evidence="4" id="KW-0677">Repeat</keyword>
<sequence length="710" mass="79841">MEDIVHIHGSYLYNRKEEDSARYGIRWQGRPELDHTEPYREDTDKNAHLEAAIHVIEQATRLVPHPKVLKIFTSGEEGGMLTKDMMEGDRNITRWRDGEEGEWEKAEGQPVEYQHQYEELLNALVKFIDHEEIEEWTQVKRRKVMKIVWKSVLWVHVKTEIVHIQGSCLYVELPNPSGGYGIRWCGKPGLDVNKHLPFHIRDTNNNADLEAATQLLNQVICLDPRPEVLKIYTRVEMLTNAIMRDPSSGSWWGTNICTWKDEVGGRRWIKTNGQPVVNQPQYEKLLDALGELFDHERKDENWTLNERRDLMVKVWGSESVLWKSPKKKKEELEKKAAATTSESTKKTIKRMIHQLEKEREKVTEMAREGANKKKVLQEEMNNLSGGVNAVDINAVNSFQWERLLTFFILLVAVNEASAIEWNGNNWAHGCDFTGGDFSRAAIPSEECGGRCAATQGCTHFTWTRYNGGTCFMKQGPVSKAHAFSTSDQSMVCGVILEGLPDGQMAGKTTRYWDCCKPSCAWPGKAAVSSPVKSCQADGVTVLWDANAVSGCNANGKQAYTCNNNMPWVINSNLAYGFAAANIKGSNERGWCCGCYKLDFTSGPINGKSMIVQVTNTGSDLGENHFDIQMPGSGVGMFDGCTSQWGLPLSVWGQQYGGVASRQDCFGLPQAIQAGCLFRFDWFMGADNPNVQFVKVKCPAELEARTQCVRQ</sequence>
<dbReference type="GO" id="GO:0008810">
    <property type="term" value="F:cellulase activity"/>
    <property type="evidence" value="ECO:0007669"/>
    <property type="project" value="UniProtKB-EC"/>
</dbReference>
<keyword evidence="5" id="KW-0378">Hydrolase</keyword>
<dbReference type="InterPro" id="IPR000334">
    <property type="entry name" value="Glyco_hydro_45"/>
</dbReference>
<evidence type="ECO:0000313" key="15">
    <source>
        <dbReference type="Proteomes" id="UP000192578"/>
    </source>
</evidence>
<dbReference type="Gene3D" id="2.40.40.10">
    <property type="entry name" value="RlpA-like domain"/>
    <property type="match status" value="1"/>
</dbReference>
<comment type="catalytic activity">
    <reaction evidence="1 11">
        <text>Endohydrolysis of (1-&gt;4)-beta-D-glucosidic linkages in cellulose, lichenin and cereal beta-D-glucans.</text>
        <dbReference type="EC" id="3.2.1.4"/>
    </reaction>
</comment>
<feature type="coiled-coil region" evidence="12">
    <location>
        <begin position="345"/>
        <end position="372"/>
    </location>
</feature>